<gene>
    <name evidence="13" type="ORF">CVLEPA_LOCUS20096</name>
</gene>
<comment type="similarity">
    <text evidence="10">Belongs to the glycosyltransferase 14 family.</text>
</comment>
<evidence type="ECO:0000256" key="10">
    <source>
        <dbReference type="ARBA" id="ARBA00038150"/>
    </source>
</evidence>
<evidence type="ECO:0000256" key="1">
    <source>
        <dbReference type="ARBA" id="ARBA00004606"/>
    </source>
</evidence>
<evidence type="ECO:0000256" key="6">
    <source>
        <dbReference type="ARBA" id="ARBA00022968"/>
    </source>
</evidence>
<feature type="coiled-coil region" evidence="11">
    <location>
        <begin position="156"/>
        <end position="190"/>
    </location>
</feature>
<keyword evidence="7 12" id="KW-1133">Transmembrane helix</keyword>
<evidence type="ECO:0000256" key="3">
    <source>
        <dbReference type="ARBA" id="ARBA00022676"/>
    </source>
</evidence>
<keyword evidence="6" id="KW-0735">Signal-anchor</keyword>
<evidence type="ECO:0000256" key="9">
    <source>
        <dbReference type="ARBA" id="ARBA00023180"/>
    </source>
</evidence>
<evidence type="ECO:0000256" key="7">
    <source>
        <dbReference type="ARBA" id="ARBA00022989"/>
    </source>
</evidence>
<evidence type="ECO:0000313" key="14">
    <source>
        <dbReference type="Proteomes" id="UP001642483"/>
    </source>
</evidence>
<evidence type="ECO:0000256" key="8">
    <source>
        <dbReference type="ARBA" id="ARBA00023136"/>
    </source>
</evidence>
<keyword evidence="4" id="KW-0808">Transferase</keyword>
<keyword evidence="3" id="KW-0328">Glycosyltransferase</keyword>
<evidence type="ECO:0000256" key="5">
    <source>
        <dbReference type="ARBA" id="ARBA00022692"/>
    </source>
</evidence>
<dbReference type="PANTHER" id="PTHR19297:SF191">
    <property type="entry name" value="PROTEIN XYLOSYLTRANSFERASE"/>
    <property type="match status" value="1"/>
</dbReference>
<evidence type="ECO:0000256" key="4">
    <source>
        <dbReference type="ARBA" id="ARBA00022679"/>
    </source>
</evidence>
<dbReference type="Pfam" id="PF02485">
    <property type="entry name" value="Branch"/>
    <property type="match status" value="1"/>
</dbReference>
<evidence type="ECO:0000313" key="13">
    <source>
        <dbReference type="EMBL" id="CAK8688058.1"/>
    </source>
</evidence>
<evidence type="ECO:0000256" key="11">
    <source>
        <dbReference type="SAM" id="Coils"/>
    </source>
</evidence>
<comment type="caution">
    <text evidence="13">The sequence shown here is derived from an EMBL/GenBank/DDBJ whole genome shotgun (WGS) entry which is preliminary data.</text>
</comment>
<dbReference type="PANTHER" id="PTHR19297">
    <property type="entry name" value="GLYCOSYLTRANSFERASE 14 FAMILY MEMBER"/>
    <property type="match status" value="1"/>
</dbReference>
<keyword evidence="11" id="KW-0175">Coiled coil</keyword>
<comment type="pathway">
    <text evidence="2">Protein modification; protein glycosylation.</text>
</comment>
<keyword evidence="9" id="KW-0325">Glycoprotein</keyword>
<comment type="subcellular location">
    <subcellularLocation>
        <location evidence="1">Membrane</location>
        <topology evidence="1">Single-pass type II membrane protein</topology>
    </subcellularLocation>
</comment>
<proteinExistence type="inferred from homology"/>
<evidence type="ECO:0000256" key="12">
    <source>
        <dbReference type="SAM" id="Phobius"/>
    </source>
</evidence>
<keyword evidence="14" id="KW-1185">Reference proteome</keyword>
<accession>A0ABP0G8B5</accession>
<keyword evidence="5 12" id="KW-0812">Transmembrane</keyword>
<evidence type="ECO:0000256" key="2">
    <source>
        <dbReference type="ARBA" id="ARBA00004922"/>
    </source>
</evidence>
<organism evidence="13 14">
    <name type="scientific">Clavelina lepadiformis</name>
    <name type="common">Light-bulb sea squirt</name>
    <name type="synonym">Ascidia lepadiformis</name>
    <dbReference type="NCBI Taxonomy" id="159417"/>
    <lineage>
        <taxon>Eukaryota</taxon>
        <taxon>Metazoa</taxon>
        <taxon>Chordata</taxon>
        <taxon>Tunicata</taxon>
        <taxon>Ascidiacea</taxon>
        <taxon>Aplousobranchia</taxon>
        <taxon>Clavelinidae</taxon>
        <taxon>Clavelina</taxon>
    </lineage>
</organism>
<reference evidence="13 14" key="1">
    <citation type="submission" date="2024-02" db="EMBL/GenBank/DDBJ databases">
        <authorList>
            <person name="Daric V."/>
            <person name="Darras S."/>
        </authorList>
    </citation>
    <scope>NUCLEOTIDE SEQUENCE [LARGE SCALE GENOMIC DNA]</scope>
</reference>
<dbReference type="EMBL" id="CAWYQH010000108">
    <property type="protein sequence ID" value="CAK8688058.1"/>
    <property type="molecule type" value="Genomic_DNA"/>
</dbReference>
<sequence>MTALSDNGSHGYHDTSVGDCLFCSSRRRWRHLTTAFYIVAFLWLVAVILLRVVDRPTAIVNRDHLVKDYRDVFEAFNAHKMIFGGLSSEGDDDVTVGGGSALQEVSGKSNLTLSDVDGDLLGRFYFNDAPLLPPSDCGAILRGDEGALDQSKLLGLEFKTKTYEKEREKLKKFDDELSSLAENCEDFLNNRKYFTLTLTAEERAYPLAYVITIHRKFSMFERLLRAIYQPQNIYCVHVDKKSPPEFLQSIRKLSDCFSNVFVASQLTEVHYSHWSRVEADLNCLKDLVARKHEVPWKYVINLCGQDFPLKTNLEITRSLKTLHGFNNMETITPPGHKMNRFKFHFRLPENPKHEYVTMEQTDVTKAPNPLDTPIFVGSAYYVMKRQAVEFILKDKTVEAFFEWSKDTYSPDEHVWATLQRNFPRVPGSHPPHAKYDLNELQSITRLVKWGGLDTSVYPRCTGHYSRGVCVYGVGDLPWLLEQHHLFANKFDYDVDPYAIECLDVWLRNRTLSQTRRYLSMGYL</sequence>
<feature type="transmembrane region" description="Helical" evidence="12">
    <location>
        <begin position="34"/>
        <end position="53"/>
    </location>
</feature>
<dbReference type="Proteomes" id="UP001642483">
    <property type="component" value="Unassembled WGS sequence"/>
</dbReference>
<name>A0ABP0G8B5_CLALP</name>
<keyword evidence="8 12" id="KW-0472">Membrane</keyword>
<dbReference type="InterPro" id="IPR003406">
    <property type="entry name" value="Glyco_trans_14"/>
</dbReference>
<protein>
    <submittedName>
        <fullName evidence="13">Uncharacterized protein</fullName>
    </submittedName>
</protein>